<reference evidence="2" key="1">
    <citation type="submission" date="2019-06" db="EMBL/GenBank/DDBJ databases">
        <title>Genomics analysis of Aphanomyces spp. identifies a new class of oomycete effector associated with host adaptation.</title>
        <authorList>
            <person name="Gaulin E."/>
        </authorList>
    </citation>
    <scope>NUCLEOTIDE SEQUENCE</scope>
    <source>
        <strain evidence="2">CBS 578.67</strain>
    </source>
</reference>
<name>A0A6A4ZCW6_9STRA</name>
<dbReference type="EMBL" id="VJMH01002441">
    <property type="protein sequence ID" value="KAF0708758.1"/>
    <property type="molecule type" value="Genomic_DNA"/>
</dbReference>
<keyword evidence="1" id="KW-0812">Transmembrane</keyword>
<dbReference type="AlphaFoldDB" id="A0A6A4ZCW6"/>
<sequence>MVRIEPSLAEGRPPAFAIVHSKPEQRHHRIWVAAGMAYLLFSLTCSILYLTILIESLTNDFWWRQFNTTGGQTFLADVFNAHLIGGSFPNTEVLDLFGHSAANLKDYSASTTFIDMREPTARQWLLHPIPLDLAVTTLRANSLYENIYTVTPYCWVDLGRQFDMAHTAARQQRCGNPGRRNNAAVVFETLLRNIVTSDLTSTAFGIGINQTVLMPVLTLPNGQDWVQALLTHTWPPLADEVALWQQHGLTHYTIQYQNRYQYGIQDKITVVNALGIEQHLKISSIPYIYRGLASWSTINFYWGYWNDKGTTMYYGTSLVRQAANFFETMGYDWDIESNGPMDTVGINVVRAAIGPLGSIDTLLIPPPVSLIHLFAAFQAQVRAAVKANVEFATLMSDVAPIGGIAVDVMPSSWALPDSEYYGGNPACYTFTTAQLFPQMPFGYYDSCQSQTPLAVKFDQINTLFATFAVNLTTANIPTV</sequence>
<organism evidence="2">
    <name type="scientific">Aphanomyces stellatus</name>
    <dbReference type="NCBI Taxonomy" id="120398"/>
    <lineage>
        <taxon>Eukaryota</taxon>
        <taxon>Sar</taxon>
        <taxon>Stramenopiles</taxon>
        <taxon>Oomycota</taxon>
        <taxon>Saprolegniomycetes</taxon>
        <taxon>Saprolegniales</taxon>
        <taxon>Verrucalvaceae</taxon>
        <taxon>Aphanomyces</taxon>
    </lineage>
</organism>
<proteinExistence type="predicted"/>
<feature type="transmembrane region" description="Helical" evidence="1">
    <location>
        <begin position="30"/>
        <end position="54"/>
    </location>
</feature>
<evidence type="ECO:0000256" key="1">
    <source>
        <dbReference type="SAM" id="Phobius"/>
    </source>
</evidence>
<accession>A0A6A4ZCW6</accession>
<comment type="caution">
    <text evidence="2">The sequence shown here is derived from an EMBL/GenBank/DDBJ whole genome shotgun (WGS) entry which is preliminary data.</text>
</comment>
<protein>
    <submittedName>
        <fullName evidence="2">Uncharacterized protein</fullName>
    </submittedName>
</protein>
<gene>
    <name evidence="2" type="ORF">As57867_006209</name>
</gene>
<keyword evidence="1" id="KW-1133">Transmembrane helix</keyword>
<keyword evidence="1" id="KW-0472">Membrane</keyword>
<dbReference type="OrthoDB" id="77956at2759"/>
<evidence type="ECO:0000313" key="2">
    <source>
        <dbReference type="EMBL" id="KAF0708758.1"/>
    </source>
</evidence>
<feature type="non-terminal residue" evidence="2">
    <location>
        <position position="479"/>
    </location>
</feature>